<dbReference type="Proteomes" id="UP000694044">
    <property type="component" value="Unassembled WGS sequence"/>
</dbReference>
<name>A0A8T1WJ56_9STRA</name>
<keyword evidence="4" id="KW-0206">Cytoskeleton</keyword>
<reference evidence="8" key="1">
    <citation type="submission" date="2021-02" db="EMBL/GenBank/DDBJ databases">
        <authorList>
            <person name="Palmer J.M."/>
        </authorList>
    </citation>
    <scope>NUCLEOTIDE SEQUENCE</scope>
    <source>
        <strain evidence="8">SCRP734</strain>
    </source>
</reference>
<evidence type="ECO:0000256" key="2">
    <source>
        <dbReference type="ARBA" id="ARBA00004245"/>
    </source>
</evidence>
<dbReference type="Pfam" id="PF13864">
    <property type="entry name" value="Enkurin"/>
    <property type="match status" value="1"/>
</dbReference>
<accession>A0A8T1WJ56</accession>
<dbReference type="EMBL" id="JAGDFM010000001">
    <property type="protein sequence ID" value="KAG7393957.1"/>
    <property type="molecule type" value="Genomic_DNA"/>
</dbReference>
<evidence type="ECO:0000259" key="7">
    <source>
        <dbReference type="PROSITE" id="PS51665"/>
    </source>
</evidence>
<evidence type="ECO:0000256" key="1">
    <source>
        <dbReference type="ARBA" id="ARBA00004138"/>
    </source>
</evidence>
<keyword evidence="9" id="KW-1185">Reference proteome</keyword>
<evidence type="ECO:0000313" key="9">
    <source>
        <dbReference type="Proteomes" id="UP000694044"/>
    </source>
</evidence>
<evidence type="ECO:0000256" key="6">
    <source>
        <dbReference type="SAM" id="MobiDB-lite"/>
    </source>
</evidence>
<dbReference type="OrthoDB" id="10264920at2759"/>
<feature type="compositionally biased region" description="Low complexity" evidence="6">
    <location>
        <begin position="116"/>
        <end position="159"/>
    </location>
</feature>
<evidence type="ECO:0000313" key="8">
    <source>
        <dbReference type="EMBL" id="KAG7393957.1"/>
    </source>
</evidence>
<feature type="region of interest" description="Disordered" evidence="6">
    <location>
        <begin position="24"/>
        <end position="70"/>
    </location>
</feature>
<dbReference type="GO" id="GO:0005929">
    <property type="term" value="C:cilium"/>
    <property type="evidence" value="ECO:0007669"/>
    <property type="project" value="UniProtKB-SubCell"/>
</dbReference>
<dbReference type="PANTHER" id="PTHR21490:SF2">
    <property type="entry name" value="ENKURIN DOMAIN-CONTAINING PROTEIN 1"/>
    <property type="match status" value="1"/>
</dbReference>
<dbReference type="GO" id="GO:0005881">
    <property type="term" value="C:cytoplasmic microtubule"/>
    <property type="evidence" value="ECO:0007669"/>
    <property type="project" value="TreeGrafter"/>
</dbReference>
<feature type="domain" description="Enkurin" evidence="7">
    <location>
        <begin position="232"/>
        <end position="324"/>
    </location>
</feature>
<protein>
    <submittedName>
        <fullName evidence="8">Enkurin domain-containing protein 1</fullName>
    </submittedName>
</protein>
<proteinExistence type="predicted"/>
<dbReference type="InterPro" id="IPR052102">
    <property type="entry name" value="Enkurin_domain-protein"/>
</dbReference>
<keyword evidence="3" id="KW-0963">Cytoplasm</keyword>
<gene>
    <name evidence="8" type="primary">ENKD1</name>
    <name evidence="8" type="ORF">PHYPSEUDO_000134</name>
</gene>
<keyword evidence="5" id="KW-0966">Cell projection</keyword>
<comment type="subcellular location">
    <subcellularLocation>
        <location evidence="1">Cell projection</location>
        <location evidence="1">Cilium</location>
    </subcellularLocation>
    <subcellularLocation>
        <location evidence="2">Cytoplasm</location>
        <location evidence="2">Cytoskeleton</location>
    </subcellularLocation>
</comment>
<dbReference type="PROSITE" id="PS51665">
    <property type="entry name" value="ENKURIN"/>
    <property type="match status" value="1"/>
</dbReference>
<dbReference type="InterPro" id="IPR027012">
    <property type="entry name" value="Enkurin_dom"/>
</dbReference>
<feature type="region of interest" description="Disordered" evidence="6">
    <location>
        <begin position="85"/>
        <end position="177"/>
    </location>
</feature>
<sequence length="343" mass="39474">MSASVGYRRRDANASDAIAAILHPDEGFREKQQRKGVTPRDFERENKLRVKKLQAENRERRRREDATEQQEFKLTRFKSVRPRVFREDEVQRKLSQCSSTSGEQGKKHEFLRRGGRSSSFASAPGSSASSSSWAPSAPRSEPRSISRLQSPSHSTTSSGSRRHIHRKSPVPSLRELERRDEQLAKITKKERVDFVNANAWEVIKKAPSVRIEEQQPHPLNRNFGRIPRYLLERKEQWAREEEERRKNAPDPDCPPGMVLLDEDERVLTLNVLQKSLTEAQLRMNTLPLRIETLSQIRRKNELESKLQVIEDAIKVFDRAKVYVAAPLGSDPENNRERTASIAA</sequence>
<organism evidence="8 9">
    <name type="scientific">Phytophthora pseudosyringae</name>
    <dbReference type="NCBI Taxonomy" id="221518"/>
    <lineage>
        <taxon>Eukaryota</taxon>
        <taxon>Sar</taxon>
        <taxon>Stramenopiles</taxon>
        <taxon>Oomycota</taxon>
        <taxon>Peronosporomycetes</taxon>
        <taxon>Peronosporales</taxon>
        <taxon>Peronosporaceae</taxon>
        <taxon>Phytophthora</taxon>
    </lineage>
</organism>
<feature type="compositionally biased region" description="Polar residues" evidence="6">
    <location>
        <begin position="93"/>
        <end position="103"/>
    </location>
</feature>
<dbReference type="AlphaFoldDB" id="A0A8T1WJ56"/>
<evidence type="ECO:0000256" key="3">
    <source>
        <dbReference type="ARBA" id="ARBA00022490"/>
    </source>
</evidence>
<evidence type="ECO:0000256" key="5">
    <source>
        <dbReference type="ARBA" id="ARBA00023273"/>
    </source>
</evidence>
<dbReference type="PANTHER" id="PTHR21490">
    <property type="entry name" value="ENKURIN-RELATED"/>
    <property type="match status" value="1"/>
</dbReference>
<evidence type="ECO:0000256" key="4">
    <source>
        <dbReference type="ARBA" id="ARBA00023212"/>
    </source>
</evidence>
<comment type="caution">
    <text evidence="8">The sequence shown here is derived from an EMBL/GenBank/DDBJ whole genome shotgun (WGS) entry which is preliminary data.</text>
</comment>